<dbReference type="Proteomes" id="UP001140949">
    <property type="component" value="Unassembled WGS sequence"/>
</dbReference>
<keyword evidence="6" id="KW-0808">Transferase</keyword>
<protein>
    <submittedName>
        <fullName evidence="6">Cyclin-dependent kinase F-4-like</fullName>
    </submittedName>
</protein>
<feature type="domain" description="Protein kinase" evidence="5">
    <location>
        <begin position="1"/>
        <end position="102"/>
    </location>
</feature>
<evidence type="ECO:0000313" key="6">
    <source>
        <dbReference type="EMBL" id="KAJ6814014.1"/>
    </source>
</evidence>
<name>A0AAX6FC82_IRIPA</name>
<proteinExistence type="predicted"/>
<feature type="region of interest" description="Disordered" evidence="3">
    <location>
        <begin position="165"/>
        <end position="301"/>
    </location>
</feature>
<feature type="region of interest" description="Disordered" evidence="3">
    <location>
        <begin position="118"/>
        <end position="145"/>
    </location>
</feature>
<dbReference type="AlphaFoldDB" id="A0AAX6FC82"/>
<evidence type="ECO:0000256" key="2">
    <source>
        <dbReference type="ARBA" id="ARBA00022840"/>
    </source>
</evidence>
<feature type="signal peptide" evidence="4">
    <location>
        <begin position="1"/>
        <end position="22"/>
    </location>
</feature>
<reference evidence="6" key="1">
    <citation type="journal article" date="2023" name="GigaByte">
        <title>Genome assembly of the bearded iris, Iris pallida Lam.</title>
        <authorList>
            <person name="Bruccoleri R.E."/>
            <person name="Oakeley E.J."/>
            <person name="Faust A.M.E."/>
            <person name="Altorfer M."/>
            <person name="Dessus-Babus S."/>
            <person name="Burckhardt D."/>
            <person name="Oertli M."/>
            <person name="Naumann U."/>
            <person name="Petersen F."/>
            <person name="Wong J."/>
        </authorList>
    </citation>
    <scope>NUCLEOTIDE SEQUENCE</scope>
    <source>
        <strain evidence="6">GSM-AAB239-AS_SAM_17_03QT</strain>
    </source>
</reference>
<gene>
    <name evidence="6" type="ORF">M6B38_138975</name>
</gene>
<feature type="compositionally biased region" description="Polar residues" evidence="3">
    <location>
        <begin position="119"/>
        <end position="128"/>
    </location>
</feature>
<dbReference type="InterPro" id="IPR000719">
    <property type="entry name" value="Prot_kinase_dom"/>
</dbReference>
<dbReference type="GO" id="GO:0004672">
    <property type="term" value="F:protein kinase activity"/>
    <property type="evidence" value="ECO:0007669"/>
    <property type="project" value="InterPro"/>
</dbReference>
<evidence type="ECO:0000313" key="7">
    <source>
        <dbReference type="Proteomes" id="UP001140949"/>
    </source>
</evidence>
<organism evidence="6 7">
    <name type="scientific">Iris pallida</name>
    <name type="common">Sweet iris</name>
    <dbReference type="NCBI Taxonomy" id="29817"/>
    <lineage>
        <taxon>Eukaryota</taxon>
        <taxon>Viridiplantae</taxon>
        <taxon>Streptophyta</taxon>
        <taxon>Embryophyta</taxon>
        <taxon>Tracheophyta</taxon>
        <taxon>Spermatophyta</taxon>
        <taxon>Magnoliopsida</taxon>
        <taxon>Liliopsida</taxon>
        <taxon>Asparagales</taxon>
        <taxon>Iridaceae</taxon>
        <taxon>Iridoideae</taxon>
        <taxon>Irideae</taxon>
        <taxon>Iris</taxon>
    </lineage>
</organism>
<dbReference type="PANTHER" id="PTHR24055">
    <property type="entry name" value="MITOGEN-ACTIVATED PROTEIN KINASE"/>
    <property type="match status" value="1"/>
</dbReference>
<keyword evidence="7" id="KW-1185">Reference proteome</keyword>
<dbReference type="Gene3D" id="1.10.510.10">
    <property type="entry name" value="Transferase(Phosphotransferase) domain 1"/>
    <property type="match status" value="1"/>
</dbReference>
<comment type="caution">
    <text evidence="6">The sequence shown here is derived from an EMBL/GenBank/DDBJ whole genome shotgun (WGS) entry which is preliminary data.</text>
</comment>
<dbReference type="InterPro" id="IPR011009">
    <property type="entry name" value="Kinase-like_dom_sf"/>
</dbReference>
<feature type="compositionally biased region" description="Basic and acidic residues" evidence="3">
    <location>
        <begin position="169"/>
        <end position="185"/>
    </location>
</feature>
<sequence length="301" mass="33019">MWAMGAIMAELFTLCPLFPGSSEVDEIRKICSVIGSPNLDSWAEGIQLAEAMKYQFPQFSSVDLATVIPSASEDAIDLISSLCSWDSNKRPTAAEVLQHSFFKPCYYMPPSLRLRATGIPSTPTSVGNKGTLEQKGARRYSTGALSNTKTASKLLPAKVLASSKTGVQRKLEMDRQEPEKSERSMKISLRQSCNSQYLPPARQKPGYLSRETGKVSSEDYSKKAAAQRMVKSSRVSEVAGKLSRMTLSSGNQQEQKQQQPLGRSQPPASMNAGGGWQSRTDYLGRSYGIPSTRRYTRKVVG</sequence>
<reference evidence="6" key="2">
    <citation type="submission" date="2023-04" db="EMBL/GenBank/DDBJ databases">
        <authorList>
            <person name="Bruccoleri R.E."/>
            <person name="Oakeley E.J."/>
            <person name="Faust A.-M."/>
            <person name="Dessus-Babus S."/>
            <person name="Altorfer M."/>
            <person name="Burckhardt D."/>
            <person name="Oertli M."/>
            <person name="Naumann U."/>
            <person name="Petersen F."/>
            <person name="Wong J."/>
        </authorList>
    </citation>
    <scope>NUCLEOTIDE SEQUENCE</scope>
    <source>
        <strain evidence="6">GSM-AAB239-AS_SAM_17_03QT</strain>
        <tissue evidence="6">Leaf</tissue>
    </source>
</reference>
<keyword evidence="6" id="KW-0418">Kinase</keyword>
<keyword evidence="2" id="KW-0067">ATP-binding</keyword>
<keyword evidence="1" id="KW-0547">Nucleotide-binding</keyword>
<dbReference type="SUPFAM" id="SSF56112">
    <property type="entry name" value="Protein kinase-like (PK-like)"/>
    <property type="match status" value="1"/>
</dbReference>
<evidence type="ECO:0000256" key="3">
    <source>
        <dbReference type="SAM" id="MobiDB-lite"/>
    </source>
</evidence>
<dbReference type="EMBL" id="JANAVB010029819">
    <property type="protein sequence ID" value="KAJ6814014.1"/>
    <property type="molecule type" value="Genomic_DNA"/>
</dbReference>
<feature type="chain" id="PRO_5043746878" evidence="4">
    <location>
        <begin position="23"/>
        <end position="301"/>
    </location>
</feature>
<dbReference type="InterPro" id="IPR050117">
    <property type="entry name" value="MAPK"/>
</dbReference>
<dbReference type="GO" id="GO:0005524">
    <property type="term" value="F:ATP binding"/>
    <property type="evidence" value="ECO:0007669"/>
    <property type="project" value="UniProtKB-KW"/>
</dbReference>
<keyword evidence="4" id="KW-0732">Signal</keyword>
<dbReference type="Pfam" id="PF00069">
    <property type="entry name" value="Pkinase"/>
    <property type="match status" value="1"/>
</dbReference>
<dbReference type="PROSITE" id="PS50011">
    <property type="entry name" value="PROTEIN_KINASE_DOM"/>
    <property type="match status" value="1"/>
</dbReference>
<accession>A0AAX6FC82</accession>
<evidence type="ECO:0000256" key="1">
    <source>
        <dbReference type="ARBA" id="ARBA00022741"/>
    </source>
</evidence>
<evidence type="ECO:0000256" key="4">
    <source>
        <dbReference type="SAM" id="SignalP"/>
    </source>
</evidence>
<feature type="compositionally biased region" description="Basic and acidic residues" evidence="3">
    <location>
        <begin position="211"/>
        <end position="222"/>
    </location>
</feature>
<evidence type="ECO:0000259" key="5">
    <source>
        <dbReference type="PROSITE" id="PS50011"/>
    </source>
</evidence>